<reference evidence="3" key="1">
    <citation type="journal article" date="2018" name="Nat. Microbiol.">
        <title>Leveraging single-cell genomics to expand the fungal tree of life.</title>
        <authorList>
            <person name="Ahrendt S.R."/>
            <person name="Quandt C.A."/>
            <person name="Ciobanu D."/>
            <person name="Clum A."/>
            <person name="Salamov A."/>
            <person name="Andreopoulos B."/>
            <person name="Cheng J.F."/>
            <person name="Woyke T."/>
            <person name="Pelin A."/>
            <person name="Henrissat B."/>
            <person name="Reynolds N.K."/>
            <person name="Benny G.L."/>
            <person name="Smith M.E."/>
            <person name="James T.Y."/>
            <person name="Grigoriev I.V."/>
        </authorList>
    </citation>
    <scope>NUCLEOTIDE SEQUENCE [LARGE SCALE GENOMIC DNA]</scope>
</reference>
<protein>
    <submittedName>
        <fullName evidence="2">Uncharacterized protein</fullName>
    </submittedName>
</protein>
<keyword evidence="1" id="KW-0732">Signal</keyword>
<evidence type="ECO:0000313" key="2">
    <source>
        <dbReference type="EMBL" id="RKO84689.1"/>
    </source>
</evidence>
<accession>A0A4P9VY54</accession>
<dbReference type="Proteomes" id="UP000269721">
    <property type="component" value="Unassembled WGS sequence"/>
</dbReference>
<name>A0A4P9VY54_9FUNG</name>
<sequence length="261" mass="27127">MRTQWSSLIAATLLAPHPSSCQSTTTPSFHLTLNGPNPDDLFGNLSESRHNSFLSQLPFLANYGRYIRHSLRGGAAHIDLNRAHEADDEGAFTGGASGFFSSPVISYFNVRCPSSPAPGKGSSTSGSNPSPVSPADFSVMLTFPATPHSSSLHAHASVASAAYILSNGYLSDSVSILEVATDNAFSDAYSILNNVTPALRVGLANFRIGADAAFASYQFQLAGIVDVGGLSTGCEGAALCSSIPTSASPPNSHRFYGNAPP</sequence>
<organism evidence="2 3">
    <name type="scientific">Blyttiomyces helicus</name>
    <dbReference type="NCBI Taxonomy" id="388810"/>
    <lineage>
        <taxon>Eukaryota</taxon>
        <taxon>Fungi</taxon>
        <taxon>Fungi incertae sedis</taxon>
        <taxon>Chytridiomycota</taxon>
        <taxon>Chytridiomycota incertae sedis</taxon>
        <taxon>Chytridiomycetes</taxon>
        <taxon>Chytridiomycetes incertae sedis</taxon>
        <taxon>Blyttiomyces</taxon>
    </lineage>
</organism>
<evidence type="ECO:0000256" key="1">
    <source>
        <dbReference type="SAM" id="SignalP"/>
    </source>
</evidence>
<gene>
    <name evidence="2" type="ORF">BDK51DRAFT_52472</name>
</gene>
<dbReference type="AlphaFoldDB" id="A0A4P9VY54"/>
<keyword evidence="3" id="KW-1185">Reference proteome</keyword>
<dbReference type="EMBL" id="KZ999841">
    <property type="protein sequence ID" value="RKO84689.1"/>
    <property type="molecule type" value="Genomic_DNA"/>
</dbReference>
<feature type="signal peptide" evidence="1">
    <location>
        <begin position="1"/>
        <end position="21"/>
    </location>
</feature>
<proteinExistence type="predicted"/>
<feature type="chain" id="PRO_5020184657" evidence="1">
    <location>
        <begin position="22"/>
        <end position="261"/>
    </location>
</feature>
<evidence type="ECO:0000313" key="3">
    <source>
        <dbReference type="Proteomes" id="UP000269721"/>
    </source>
</evidence>